<protein>
    <recommendedName>
        <fullName evidence="1">Aspartate/glutamate/uridylate kinase domain-containing protein</fullName>
    </recommendedName>
</protein>
<accession>A0A7R8WWE8</accession>
<reference evidence="2" key="1">
    <citation type="submission" date="2020-11" db="EMBL/GenBank/DDBJ databases">
        <authorList>
            <person name="Tran Van P."/>
        </authorList>
    </citation>
    <scope>NUCLEOTIDE SEQUENCE</scope>
</reference>
<dbReference type="GO" id="GO:0030151">
    <property type="term" value="F:molybdenum ion binding"/>
    <property type="evidence" value="ECO:0007669"/>
    <property type="project" value="InterPro"/>
</dbReference>
<feature type="non-terminal residue" evidence="2">
    <location>
        <position position="350"/>
    </location>
</feature>
<evidence type="ECO:0000259" key="1">
    <source>
        <dbReference type="Pfam" id="PF00696"/>
    </source>
</evidence>
<gene>
    <name evidence="2" type="ORF">CTOB1V02_LOCUS14320</name>
</gene>
<dbReference type="InterPro" id="IPR001048">
    <property type="entry name" value="Asp/Glu/Uridylate_kinase"/>
</dbReference>
<dbReference type="OrthoDB" id="40334at2759"/>
<dbReference type="EMBL" id="OB679567">
    <property type="protein sequence ID" value="CAD7236505.1"/>
    <property type="molecule type" value="Genomic_DNA"/>
</dbReference>
<dbReference type="AlphaFoldDB" id="A0A7R8WWE8"/>
<dbReference type="Gene3D" id="3.40.1160.10">
    <property type="entry name" value="Acetylglutamate kinase-like"/>
    <property type="match status" value="1"/>
</dbReference>
<sequence>MTLVREKDGKRLHVKSRLMGESLVSKKFLSELDIAPQERLYPDVTVMKIGGQSICDRGAKVLPRLLKEIIGNRKKHKMLITTGGGTRSRHIYTIGLEMGMPTGVIAKFGSMISEQNALMIATLLSPWGGIKISHSDIVKLPTYFADGIIPVMHGMPPYDYFAIKPAVGRIPVHRTDVGLTILADLIGARNILFVKDERGLYTDDPKKNPGAEFIPEISVDELLARNQDDLVLERPCLEIIQNSEVIDQVQIINGMEDGNLTRALDDVLVAKSYRSEGALPWDIVIDQGKELYDYYGLGGAAFWDIWGPATWWVYGKEIMRGRWPKAGRGDIYQRGGDVIIDPSGQVRLHH</sequence>
<dbReference type="GO" id="GO:0005737">
    <property type="term" value="C:cytoplasm"/>
    <property type="evidence" value="ECO:0007669"/>
    <property type="project" value="InterPro"/>
</dbReference>
<evidence type="ECO:0000313" key="2">
    <source>
        <dbReference type="EMBL" id="CAD7236505.1"/>
    </source>
</evidence>
<organism evidence="2">
    <name type="scientific">Cyprideis torosa</name>
    <dbReference type="NCBI Taxonomy" id="163714"/>
    <lineage>
        <taxon>Eukaryota</taxon>
        <taxon>Metazoa</taxon>
        <taxon>Ecdysozoa</taxon>
        <taxon>Arthropoda</taxon>
        <taxon>Crustacea</taxon>
        <taxon>Oligostraca</taxon>
        <taxon>Ostracoda</taxon>
        <taxon>Podocopa</taxon>
        <taxon>Podocopida</taxon>
        <taxon>Cytherocopina</taxon>
        <taxon>Cytheroidea</taxon>
        <taxon>Cytherideidae</taxon>
        <taxon>Cyprideis</taxon>
    </lineage>
</organism>
<dbReference type="InterPro" id="IPR036393">
    <property type="entry name" value="AceGlu_kinase-like_sf"/>
</dbReference>
<name>A0A7R8WWE8_9CRUS</name>
<dbReference type="CDD" id="cd04255">
    <property type="entry name" value="AAK_UMPK-MosAB"/>
    <property type="match status" value="1"/>
</dbReference>
<proteinExistence type="predicted"/>
<dbReference type="SUPFAM" id="SSF53633">
    <property type="entry name" value="Carbamate kinase-like"/>
    <property type="match status" value="1"/>
</dbReference>
<dbReference type="InterPro" id="IPR032801">
    <property type="entry name" value="PXL2A/B/C"/>
</dbReference>
<dbReference type="Pfam" id="PF00696">
    <property type="entry name" value="AA_kinase"/>
    <property type="match status" value="1"/>
</dbReference>
<feature type="domain" description="Aspartate/glutamate/uridylate kinase" evidence="1">
    <location>
        <begin position="44"/>
        <end position="244"/>
    </location>
</feature>
<dbReference type="Pfam" id="PF13911">
    <property type="entry name" value="AhpC-TSA_2"/>
    <property type="match status" value="1"/>
</dbReference>
<dbReference type="InterPro" id="IPR030669">
    <property type="entry name" value="MoSto_subunit_alpha/beta"/>
</dbReference>